<reference evidence="2" key="1">
    <citation type="journal article" date="2021" name="Genome Biol. Evol.">
        <title>A High-Quality Reference Genome for a Parasitic Bivalve with Doubly Uniparental Inheritance (Bivalvia: Unionida).</title>
        <authorList>
            <person name="Smith C.H."/>
        </authorList>
    </citation>
    <scope>NUCLEOTIDE SEQUENCE</scope>
    <source>
        <strain evidence="2">CHS0354</strain>
    </source>
</reference>
<comment type="caution">
    <text evidence="2">The sequence shown here is derived from an EMBL/GenBank/DDBJ whole genome shotgun (WGS) entry which is preliminary data.</text>
</comment>
<evidence type="ECO:0000313" key="2">
    <source>
        <dbReference type="EMBL" id="KAK3605811.1"/>
    </source>
</evidence>
<proteinExistence type="predicted"/>
<reference evidence="2" key="2">
    <citation type="journal article" date="2021" name="Genome Biol. Evol.">
        <title>Developing a high-quality reference genome for a parasitic bivalve with doubly uniparental inheritance (Bivalvia: Unionida).</title>
        <authorList>
            <person name="Smith C.H."/>
        </authorList>
    </citation>
    <scope>NUCLEOTIDE SEQUENCE</scope>
    <source>
        <strain evidence="2">CHS0354</strain>
        <tissue evidence="2">Mantle</tissue>
    </source>
</reference>
<evidence type="ECO:0000256" key="1">
    <source>
        <dbReference type="SAM" id="MobiDB-lite"/>
    </source>
</evidence>
<feature type="region of interest" description="Disordered" evidence="1">
    <location>
        <begin position="24"/>
        <end position="57"/>
    </location>
</feature>
<evidence type="ECO:0000313" key="3">
    <source>
        <dbReference type="Proteomes" id="UP001195483"/>
    </source>
</evidence>
<feature type="compositionally biased region" description="Polar residues" evidence="1">
    <location>
        <begin position="26"/>
        <end position="42"/>
    </location>
</feature>
<keyword evidence="3" id="KW-1185">Reference proteome</keyword>
<dbReference type="Proteomes" id="UP001195483">
    <property type="component" value="Unassembled WGS sequence"/>
</dbReference>
<sequence length="57" mass="6955">MVQYEVNKIKRKWAEEKLERKRLKIDQQQQHLTHSPTHPQTNKRTREITADDEETRG</sequence>
<reference evidence="2" key="3">
    <citation type="submission" date="2023-05" db="EMBL/GenBank/DDBJ databases">
        <authorList>
            <person name="Smith C.H."/>
        </authorList>
    </citation>
    <scope>NUCLEOTIDE SEQUENCE</scope>
    <source>
        <strain evidence="2">CHS0354</strain>
        <tissue evidence="2">Mantle</tissue>
    </source>
</reference>
<accession>A0AAE0T8P4</accession>
<gene>
    <name evidence="2" type="ORF">CHS0354_002428</name>
</gene>
<feature type="compositionally biased region" description="Basic and acidic residues" evidence="1">
    <location>
        <begin position="44"/>
        <end position="57"/>
    </location>
</feature>
<organism evidence="2 3">
    <name type="scientific">Potamilus streckersoni</name>
    <dbReference type="NCBI Taxonomy" id="2493646"/>
    <lineage>
        <taxon>Eukaryota</taxon>
        <taxon>Metazoa</taxon>
        <taxon>Spiralia</taxon>
        <taxon>Lophotrochozoa</taxon>
        <taxon>Mollusca</taxon>
        <taxon>Bivalvia</taxon>
        <taxon>Autobranchia</taxon>
        <taxon>Heteroconchia</taxon>
        <taxon>Palaeoheterodonta</taxon>
        <taxon>Unionida</taxon>
        <taxon>Unionoidea</taxon>
        <taxon>Unionidae</taxon>
        <taxon>Ambleminae</taxon>
        <taxon>Lampsilini</taxon>
        <taxon>Potamilus</taxon>
    </lineage>
</organism>
<dbReference type="AlphaFoldDB" id="A0AAE0T8P4"/>
<name>A0AAE0T8P4_9BIVA</name>
<dbReference type="EMBL" id="JAEAOA010000205">
    <property type="protein sequence ID" value="KAK3605811.1"/>
    <property type="molecule type" value="Genomic_DNA"/>
</dbReference>
<protein>
    <submittedName>
        <fullName evidence="2">Uncharacterized protein</fullName>
    </submittedName>
</protein>